<organism evidence="1 2">
    <name type="scientific">Popillia japonica</name>
    <name type="common">Japanese beetle</name>
    <dbReference type="NCBI Taxonomy" id="7064"/>
    <lineage>
        <taxon>Eukaryota</taxon>
        <taxon>Metazoa</taxon>
        <taxon>Ecdysozoa</taxon>
        <taxon>Arthropoda</taxon>
        <taxon>Hexapoda</taxon>
        <taxon>Insecta</taxon>
        <taxon>Pterygota</taxon>
        <taxon>Neoptera</taxon>
        <taxon>Endopterygota</taxon>
        <taxon>Coleoptera</taxon>
        <taxon>Polyphaga</taxon>
        <taxon>Scarabaeiformia</taxon>
        <taxon>Scarabaeidae</taxon>
        <taxon>Rutelinae</taxon>
        <taxon>Popillia</taxon>
    </lineage>
</organism>
<dbReference type="AlphaFoldDB" id="A0AAW1K2J8"/>
<accession>A0AAW1K2J8</accession>
<dbReference type="Proteomes" id="UP001458880">
    <property type="component" value="Unassembled WGS sequence"/>
</dbReference>
<proteinExistence type="predicted"/>
<comment type="caution">
    <text evidence="1">The sequence shown here is derived from an EMBL/GenBank/DDBJ whole genome shotgun (WGS) entry which is preliminary data.</text>
</comment>
<evidence type="ECO:0000313" key="1">
    <source>
        <dbReference type="EMBL" id="KAK9711787.1"/>
    </source>
</evidence>
<name>A0AAW1K2J8_POPJA</name>
<protein>
    <submittedName>
        <fullName evidence="1">Uncharacterized protein</fullName>
    </submittedName>
</protein>
<evidence type="ECO:0000313" key="2">
    <source>
        <dbReference type="Proteomes" id="UP001458880"/>
    </source>
</evidence>
<reference evidence="1 2" key="1">
    <citation type="journal article" date="2024" name="BMC Genomics">
        <title>De novo assembly and annotation of Popillia japonica's genome with initial clues to its potential as an invasive pest.</title>
        <authorList>
            <person name="Cucini C."/>
            <person name="Boschi S."/>
            <person name="Funari R."/>
            <person name="Cardaioli E."/>
            <person name="Iannotti N."/>
            <person name="Marturano G."/>
            <person name="Paoli F."/>
            <person name="Bruttini M."/>
            <person name="Carapelli A."/>
            <person name="Frati F."/>
            <person name="Nardi F."/>
        </authorList>
    </citation>
    <scope>NUCLEOTIDE SEQUENCE [LARGE SCALE GENOMIC DNA]</scope>
    <source>
        <strain evidence="1">DMR45628</strain>
    </source>
</reference>
<keyword evidence="2" id="KW-1185">Reference proteome</keyword>
<dbReference type="EMBL" id="JASPKY010000273">
    <property type="protein sequence ID" value="KAK9711787.1"/>
    <property type="molecule type" value="Genomic_DNA"/>
</dbReference>
<sequence length="156" mass="18222">MECWQSFTIADAILFIKGAMEELKSETIMACWKNLWNDIVLGSEDTHDINSQLTTIFNKEQKIDGEGFNDITKEELSDYINEEDQVFTNEKLEDFVKSSPEGDYINEEDQVFTNEKLEDFVKSSPEASNDEDGKVNKNRQYGRLKIFLRYFELPKH</sequence>
<gene>
    <name evidence="1" type="ORF">QE152_g25262</name>
</gene>